<sequence>MTFGRPSMIPEGYLRLELPAATLQVMGQTPQSTPAPQMDTMFFTATITLYNLMYKIIDSCYGQNLGLEEFRTDSDLVTLILKGEEQLDEWRSSLGPLQMSVYNTPLSPHDLENMDVENKLMERFIIVLSVRYHNLQILLHRPLLEKFLDECGRVTPSNNSKFNMDRRMLQHMGISSIETCITSAMVVISMIHTVIMSSGWRRDLLGAWNYSLFYTFNAGLVIFAATHVAHDDCKSDTERFSRWKFVEKALPYFNMAIEALQNLDRGNRVVERCVSYLSQLSLAPLSPALASNGDSYHDTGESLPNESASHGASVRLPNSFMAPRQMPMEIDLSEFMLDTDLDFFNRQMDVNHHY</sequence>
<gene>
    <name evidence="1" type="ORF">CRV2_00021339</name>
</gene>
<accession>A0ACA9UPK3</accession>
<organism evidence="1 2">
    <name type="scientific">Clonostachys rosea f. rosea IK726</name>
    <dbReference type="NCBI Taxonomy" id="1349383"/>
    <lineage>
        <taxon>Eukaryota</taxon>
        <taxon>Fungi</taxon>
        <taxon>Dikarya</taxon>
        <taxon>Ascomycota</taxon>
        <taxon>Pezizomycotina</taxon>
        <taxon>Sordariomycetes</taxon>
        <taxon>Hypocreomycetidae</taxon>
        <taxon>Hypocreales</taxon>
        <taxon>Bionectriaceae</taxon>
        <taxon>Clonostachys</taxon>
    </lineage>
</organism>
<keyword evidence="2" id="KW-1185">Reference proteome</keyword>
<dbReference type="Proteomes" id="UP000836387">
    <property type="component" value="Unassembled WGS sequence"/>
</dbReference>
<dbReference type="EMBL" id="CADEHS020000582">
    <property type="protein sequence ID" value="CAG9955381.1"/>
    <property type="molecule type" value="Genomic_DNA"/>
</dbReference>
<proteinExistence type="predicted"/>
<evidence type="ECO:0000313" key="2">
    <source>
        <dbReference type="Proteomes" id="UP000836387"/>
    </source>
</evidence>
<reference evidence="1" key="1">
    <citation type="submission" date="2020-04" db="EMBL/GenBank/DDBJ databases">
        <authorList>
            <person name="Broberg M."/>
        </authorList>
    </citation>
    <scope>NUCLEOTIDE SEQUENCE</scope>
</reference>
<comment type="caution">
    <text evidence="1">The sequence shown here is derived from an EMBL/GenBank/DDBJ whole genome shotgun (WGS) entry which is preliminary data.</text>
</comment>
<name>A0ACA9UPK3_BIOOC</name>
<reference evidence="1" key="2">
    <citation type="submission" date="2021-10" db="EMBL/GenBank/DDBJ databases">
        <authorList>
            <person name="Piombo E."/>
        </authorList>
    </citation>
    <scope>NUCLEOTIDE SEQUENCE</scope>
</reference>
<evidence type="ECO:0000313" key="1">
    <source>
        <dbReference type="EMBL" id="CAG9955381.1"/>
    </source>
</evidence>
<protein>
    <submittedName>
        <fullName evidence="1">Uncharacterized protein</fullName>
    </submittedName>
</protein>